<evidence type="ECO:0000256" key="1">
    <source>
        <dbReference type="SAM" id="Phobius"/>
    </source>
</evidence>
<keyword evidence="1" id="KW-0812">Transmembrane</keyword>
<keyword evidence="1" id="KW-1133">Transmembrane helix</keyword>
<name>A0A3A1NK86_9FLAO</name>
<dbReference type="Proteomes" id="UP000266691">
    <property type="component" value="Unassembled WGS sequence"/>
</dbReference>
<evidence type="ECO:0000313" key="2">
    <source>
        <dbReference type="EMBL" id="RIV44656.1"/>
    </source>
</evidence>
<dbReference type="AlphaFoldDB" id="A0A3A1NK86"/>
<reference evidence="2 3" key="1">
    <citation type="submission" date="2018-08" db="EMBL/GenBank/DDBJ databases">
        <title>Proposal of Muricauda 72 sp.nov. and Muricauda NH166 sp.nov., isolated from seawater.</title>
        <authorList>
            <person name="Cheng H."/>
            <person name="Wu Y.-H."/>
            <person name="Guo L.-L."/>
            <person name="Xu X.-W."/>
        </authorList>
    </citation>
    <scope>NUCLEOTIDE SEQUENCE [LARGE SCALE GENOMIC DNA]</scope>
    <source>
        <strain evidence="2 3">72</strain>
    </source>
</reference>
<feature type="transmembrane region" description="Helical" evidence="1">
    <location>
        <begin position="6"/>
        <end position="28"/>
    </location>
</feature>
<evidence type="ECO:0000313" key="3">
    <source>
        <dbReference type="Proteomes" id="UP000266691"/>
    </source>
</evidence>
<organism evidence="2 3">
    <name type="scientific">Flagellimonas pelagia</name>
    <dbReference type="NCBI Taxonomy" id="2306998"/>
    <lineage>
        <taxon>Bacteria</taxon>
        <taxon>Pseudomonadati</taxon>
        <taxon>Bacteroidota</taxon>
        <taxon>Flavobacteriia</taxon>
        <taxon>Flavobacteriales</taxon>
        <taxon>Flavobacteriaceae</taxon>
        <taxon>Flagellimonas</taxon>
    </lineage>
</organism>
<accession>A0A3A1NK86</accession>
<evidence type="ECO:0008006" key="4">
    <source>
        <dbReference type="Google" id="ProtNLM"/>
    </source>
</evidence>
<dbReference type="EMBL" id="QXFI01000025">
    <property type="protein sequence ID" value="RIV44656.1"/>
    <property type="molecule type" value="Genomic_DNA"/>
</dbReference>
<feature type="transmembrane region" description="Helical" evidence="1">
    <location>
        <begin position="168"/>
        <end position="186"/>
    </location>
</feature>
<sequence length="318" mass="36476">MTYTLVTLLLVGIILLFWLYKLMCNCFCRSFCIWKSQKNGTIVPKEATILSINTIKKGKRPLLELLLVFENFSGYPIQRKIRVWDSKPLLNRFHPDDKIPIGLNTAKRPRDPVFLALGACGISFAVVLLCCLKIIVYVTGCYILMGETLKRIWESPDFYESVLKKSEMLEIFLVLLGVAIFLHFLLKKIGLMETGRTRSQNWDLLYHGKGTMAQIKGHKNTGTKIQGRCIVQVNYVFTDERGQVFDGVDKTSEDLEKVSLVEMDKLEIMYLPKNPFVSRLTENLESPDISKYTNTVFHIVMFLFSSTLIGLFCHYIFG</sequence>
<protein>
    <recommendedName>
        <fullName evidence="4">DUF3592 domain-containing protein</fullName>
    </recommendedName>
</protein>
<comment type="caution">
    <text evidence="2">The sequence shown here is derived from an EMBL/GenBank/DDBJ whole genome shotgun (WGS) entry which is preliminary data.</text>
</comment>
<feature type="transmembrane region" description="Helical" evidence="1">
    <location>
        <begin position="296"/>
        <end position="317"/>
    </location>
</feature>
<keyword evidence="1" id="KW-0472">Membrane</keyword>
<proteinExistence type="predicted"/>
<gene>
    <name evidence="2" type="ORF">D2V05_09910</name>
</gene>
<feature type="transmembrane region" description="Helical" evidence="1">
    <location>
        <begin position="113"/>
        <end position="145"/>
    </location>
</feature>